<dbReference type="EMBL" id="CP032100">
    <property type="protein sequence ID" value="AXX90972.1"/>
    <property type="molecule type" value="Genomic_DNA"/>
</dbReference>
<accession>A0AAD0WSJ5</accession>
<dbReference type="KEGG" id="asui:ASUIS_2564"/>
<organism evidence="2 3">
    <name type="scientific">Arcobacter suis CECT 7833</name>
    <dbReference type="NCBI Taxonomy" id="663365"/>
    <lineage>
        <taxon>Bacteria</taxon>
        <taxon>Pseudomonadati</taxon>
        <taxon>Campylobacterota</taxon>
        <taxon>Epsilonproteobacteria</taxon>
        <taxon>Campylobacterales</taxon>
        <taxon>Arcobacteraceae</taxon>
        <taxon>Arcobacter</taxon>
    </lineage>
</organism>
<dbReference type="Proteomes" id="UP000263040">
    <property type="component" value="Chromosome"/>
</dbReference>
<reference evidence="2 3" key="1">
    <citation type="submission" date="2018-08" db="EMBL/GenBank/DDBJ databases">
        <title>Complete genome of the Arcobacter suis type strain LMG 26152.</title>
        <authorList>
            <person name="Miller W.G."/>
            <person name="Yee E."/>
            <person name="Bono J.L."/>
        </authorList>
    </citation>
    <scope>NUCLEOTIDE SEQUENCE [LARGE SCALE GENOMIC DNA]</scope>
    <source>
        <strain evidence="2 3">CECT 7833</strain>
    </source>
</reference>
<gene>
    <name evidence="2" type="ORF">ASUIS_2564</name>
</gene>
<keyword evidence="1" id="KW-1133">Transmembrane helix</keyword>
<dbReference type="RefSeq" id="WP_118887531.1">
    <property type="nucleotide sequence ID" value="NZ_CP032100.1"/>
</dbReference>
<keyword evidence="3" id="KW-1185">Reference proteome</keyword>
<evidence type="ECO:0008006" key="4">
    <source>
        <dbReference type="Google" id="ProtNLM"/>
    </source>
</evidence>
<name>A0AAD0WSJ5_9BACT</name>
<feature type="transmembrane region" description="Helical" evidence="1">
    <location>
        <begin position="7"/>
        <end position="29"/>
    </location>
</feature>
<evidence type="ECO:0000313" key="3">
    <source>
        <dbReference type="Proteomes" id="UP000263040"/>
    </source>
</evidence>
<dbReference type="AlphaFoldDB" id="A0AAD0WSJ5"/>
<protein>
    <recommendedName>
        <fullName evidence="4">Lipoprotein</fullName>
    </recommendedName>
</protein>
<proteinExistence type="predicted"/>
<dbReference type="PROSITE" id="PS51257">
    <property type="entry name" value="PROKAR_LIPOPROTEIN"/>
    <property type="match status" value="1"/>
</dbReference>
<keyword evidence="1" id="KW-0812">Transmembrane</keyword>
<evidence type="ECO:0000313" key="2">
    <source>
        <dbReference type="EMBL" id="AXX90972.1"/>
    </source>
</evidence>
<evidence type="ECO:0000256" key="1">
    <source>
        <dbReference type="SAM" id="Phobius"/>
    </source>
</evidence>
<keyword evidence="1" id="KW-0472">Membrane</keyword>
<sequence length="247" mass="28464">MKKLEKSFTYLFVAILAMLFISCTMKGYYTIDTYNSKGMKLNNYNMIAEGTGIYTSRNGSCLTFPGSTIIIKDSKTGEELKSESPYKCPGKEPFTIPPFMPLNEINFNNLNYMVAYKGADKIQSIHEYTTNNEPIDNWTTLLSIYYVSKSNLQEYIEFLNNNSRSKPYFTKIVNNQAYVQIIFPVTQKTPYIETSIQKIFSDTKCKGLVNYSYSKKYASETSIDIIKNESNRILELLEKDNWIPICE</sequence>